<feature type="compositionally biased region" description="Polar residues" evidence="4">
    <location>
        <begin position="184"/>
        <end position="199"/>
    </location>
</feature>
<name>A0A7N0VBK4_KALFE</name>
<feature type="region of interest" description="SAW" evidence="3">
    <location>
        <begin position="724"/>
        <end position="768"/>
    </location>
</feature>
<feature type="region of interest" description="Disordered" evidence="4">
    <location>
        <begin position="213"/>
        <end position="232"/>
    </location>
</feature>
<dbReference type="PANTHER" id="PTHR31636">
    <property type="entry name" value="OSJNBA0084A10.13 PROTEIN-RELATED"/>
    <property type="match status" value="1"/>
</dbReference>
<dbReference type="OMA" id="WPILIQL"/>
<feature type="region of interest" description="Disordered" evidence="4">
    <location>
        <begin position="178"/>
        <end position="199"/>
    </location>
</feature>
<feature type="compositionally biased region" description="Low complexity" evidence="4">
    <location>
        <begin position="222"/>
        <end position="232"/>
    </location>
</feature>
<feature type="short sequence motif" description="VHIID" evidence="3">
    <location>
        <begin position="536"/>
        <end position="540"/>
    </location>
</feature>
<feature type="compositionally biased region" description="Low complexity" evidence="4">
    <location>
        <begin position="143"/>
        <end position="163"/>
    </location>
</feature>
<feature type="region of interest" description="Disordered" evidence="4">
    <location>
        <begin position="396"/>
        <end position="421"/>
    </location>
</feature>
<feature type="region of interest" description="Leucine repeat I (LRI)" evidence="3">
    <location>
        <begin position="426"/>
        <end position="486"/>
    </location>
</feature>
<evidence type="ECO:0000313" key="5">
    <source>
        <dbReference type="EnsemblPlants" id="Kaladp0487s0001.1.v1.1.CDS.1"/>
    </source>
</evidence>
<evidence type="ECO:0000256" key="1">
    <source>
        <dbReference type="ARBA" id="ARBA00023015"/>
    </source>
</evidence>
<feature type="region of interest" description="Disordered" evidence="4">
    <location>
        <begin position="334"/>
        <end position="361"/>
    </location>
</feature>
<dbReference type="Gramene" id="Kaladp0487s0001.3.v1.1">
    <property type="protein sequence ID" value="Kaladp0487s0001.3.v1.1.CDS.1"/>
    <property type="gene ID" value="Kaladp0487s0001.v1.1"/>
</dbReference>
<dbReference type="Gramene" id="Kaladp0487s0001.2.v1.1">
    <property type="protein sequence ID" value="Kaladp0487s0001.2.v1.1.CDS.1"/>
    <property type="gene ID" value="Kaladp0487s0001.v1.1"/>
</dbReference>
<comment type="similarity">
    <text evidence="3">Belongs to the GRAS family.</text>
</comment>
<proteinExistence type="inferred from homology"/>
<evidence type="ECO:0000256" key="2">
    <source>
        <dbReference type="ARBA" id="ARBA00023163"/>
    </source>
</evidence>
<dbReference type="AlphaFoldDB" id="A0A7N0VBK4"/>
<feature type="region of interest" description="Disordered" evidence="4">
    <location>
        <begin position="134"/>
        <end position="163"/>
    </location>
</feature>
<feature type="region of interest" description="VHIID" evidence="3">
    <location>
        <begin position="505"/>
        <end position="570"/>
    </location>
</feature>
<keyword evidence="1" id="KW-0805">Transcription regulation</keyword>
<dbReference type="EnsemblPlants" id="Kaladp0487s0001.1.v1.1">
    <property type="protein sequence ID" value="Kaladp0487s0001.1.v1.1.CDS.1"/>
    <property type="gene ID" value="Kaladp0487s0001.v1.1"/>
</dbReference>
<comment type="caution">
    <text evidence="3">Lacks conserved residue(s) required for the propagation of feature annotation.</text>
</comment>
<dbReference type="Gramene" id="Kaladp0487s0001.1.v1.1">
    <property type="protein sequence ID" value="Kaladp0487s0001.1.v1.1.CDS.1"/>
    <property type="gene ID" value="Kaladp0487s0001.v1.1"/>
</dbReference>
<keyword evidence="6" id="KW-1185">Reference proteome</keyword>
<reference evidence="5" key="1">
    <citation type="submission" date="2021-01" db="UniProtKB">
        <authorList>
            <consortium name="EnsemblPlants"/>
        </authorList>
    </citation>
    <scope>IDENTIFICATION</scope>
</reference>
<dbReference type="Pfam" id="PF03514">
    <property type="entry name" value="GRAS"/>
    <property type="match status" value="1"/>
</dbReference>
<protein>
    <submittedName>
        <fullName evidence="5">Uncharacterized protein</fullName>
    </submittedName>
</protein>
<dbReference type="EnsemblPlants" id="Kaladp0487s0001.2.v1.1">
    <property type="protein sequence ID" value="Kaladp0487s0001.2.v1.1.CDS.1"/>
    <property type="gene ID" value="Kaladp0487s0001.v1.1"/>
</dbReference>
<evidence type="ECO:0000313" key="6">
    <source>
        <dbReference type="Proteomes" id="UP000594263"/>
    </source>
</evidence>
<feature type="region of interest" description="Leucine repeat II (LRII)" evidence="3">
    <location>
        <begin position="586"/>
        <end position="618"/>
    </location>
</feature>
<dbReference type="Proteomes" id="UP000594263">
    <property type="component" value="Unplaced"/>
</dbReference>
<evidence type="ECO:0000256" key="3">
    <source>
        <dbReference type="PROSITE-ProRule" id="PRU01191"/>
    </source>
</evidence>
<sequence length="768" mass="85318">MVMDPYLNGFRGFDDDDDKGVAEFDSFAGNEIHLADGGVGSLDFIDSLIVSPFRGGHGGAAADSTLPFFGMSPQRDSVSGEGGDLSDPVFKYINQMLMEEDMGEKAWMLHDSLALSVAEKSLYDALGEKYPDRPSVLVDSPDGSTSQSFGFSESSSSGSSNANGASYALNDAYQSDHVPPYQPVSLTQNSVPAADVSQPSSFGTGKGFPLRGFDQGVNDFESNSSSLKGSGSGNSYSSTFNGFDLNGNGLGNAPLSSFQASEIFNDSEYIMQFQRGVEEASKFLPKTSNLIIDLDKYQPVVPEPNEVGLLASAGRSYEDEDKSFVNGFPAAEAEKNVKESSANGSRGNRSRGRKRGEIEMEDERMNKQSAVYVDEEELSVMFDNVLLHCRVKEEAPDSDVCERSPSEKNRNLNETGRDKKQGTDAVDLRTLLVLCAQAVSSDDWRTANQLLRQIRQYASPLGDGTQRLAHCFANGLEARMAGTGNQIYTSRSSRRITAADILKAYQVYLHAIPFKQIVMSFANQMIFQAASKAQTLHIVDFGILYGFQWPIFIQCLSRREGGPPKLRITGIDLPQPGFRPAERVEETGRRLEKYCKRFGVPFEYYAIAKKWDTIRIEDLSIKRNEFLAVNCLFRLKNLLDETVDDTSPRNAVLSLIREMNPDIFTHGIANGSYNAPFFVTRFREALFYYSALFDVFDATIPRDNQERLMFEGELYGKDAINVIACEGVERVERPETYKQWQVRCNRAGFRQLPLDKEVMTKLRNKMEA</sequence>
<organism evidence="5 6">
    <name type="scientific">Kalanchoe fedtschenkoi</name>
    <name type="common">Lavender scallops</name>
    <name type="synonym">South American air plant</name>
    <dbReference type="NCBI Taxonomy" id="63787"/>
    <lineage>
        <taxon>Eukaryota</taxon>
        <taxon>Viridiplantae</taxon>
        <taxon>Streptophyta</taxon>
        <taxon>Embryophyta</taxon>
        <taxon>Tracheophyta</taxon>
        <taxon>Spermatophyta</taxon>
        <taxon>Magnoliopsida</taxon>
        <taxon>eudicotyledons</taxon>
        <taxon>Gunneridae</taxon>
        <taxon>Pentapetalae</taxon>
        <taxon>Saxifragales</taxon>
        <taxon>Crassulaceae</taxon>
        <taxon>Kalanchoe</taxon>
    </lineage>
</organism>
<feature type="short sequence motif" description="LXXLL motif" evidence="3">
    <location>
        <begin position="635"/>
        <end position="639"/>
    </location>
</feature>
<accession>A0A7N0VBK4</accession>
<dbReference type="PROSITE" id="PS50985">
    <property type="entry name" value="GRAS"/>
    <property type="match status" value="1"/>
</dbReference>
<keyword evidence="2" id="KW-0804">Transcription</keyword>
<evidence type="ECO:0000256" key="4">
    <source>
        <dbReference type="SAM" id="MobiDB-lite"/>
    </source>
</evidence>
<dbReference type="EnsemblPlants" id="Kaladp0487s0001.3.v1.1">
    <property type="protein sequence ID" value="Kaladp0487s0001.3.v1.1.CDS.1"/>
    <property type="gene ID" value="Kaladp0487s0001.v1.1"/>
</dbReference>
<dbReference type="InterPro" id="IPR005202">
    <property type="entry name" value="TF_GRAS"/>
</dbReference>